<dbReference type="GO" id="GO:0005737">
    <property type="term" value="C:cytoplasm"/>
    <property type="evidence" value="ECO:0007669"/>
    <property type="project" value="TreeGrafter"/>
</dbReference>
<dbReference type="SUPFAM" id="SSF51735">
    <property type="entry name" value="NAD(P)-binding Rossmann-fold domains"/>
    <property type="match status" value="1"/>
</dbReference>
<accession>A0A0C9WX70</accession>
<dbReference type="InterPro" id="IPR051783">
    <property type="entry name" value="NAD(P)-dependent_oxidoreduct"/>
</dbReference>
<dbReference type="AlphaFoldDB" id="A0A0C9WX70"/>
<dbReference type="GO" id="GO:0004029">
    <property type="term" value="F:aldehyde dehydrogenase (NAD+) activity"/>
    <property type="evidence" value="ECO:0007669"/>
    <property type="project" value="TreeGrafter"/>
</dbReference>
<evidence type="ECO:0000313" key="1">
    <source>
        <dbReference type="EMBL" id="KIJ97295.1"/>
    </source>
</evidence>
<organism evidence="1 2">
    <name type="scientific">Laccaria amethystina LaAM-08-1</name>
    <dbReference type="NCBI Taxonomy" id="1095629"/>
    <lineage>
        <taxon>Eukaryota</taxon>
        <taxon>Fungi</taxon>
        <taxon>Dikarya</taxon>
        <taxon>Basidiomycota</taxon>
        <taxon>Agaricomycotina</taxon>
        <taxon>Agaricomycetes</taxon>
        <taxon>Agaricomycetidae</taxon>
        <taxon>Agaricales</taxon>
        <taxon>Agaricineae</taxon>
        <taxon>Hydnangiaceae</taxon>
        <taxon>Laccaria</taxon>
    </lineage>
</organism>
<name>A0A0C9WX70_9AGAR</name>
<reference evidence="1 2" key="1">
    <citation type="submission" date="2014-04" db="EMBL/GenBank/DDBJ databases">
        <authorList>
            <consortium name="DOE Joint Genome Institute"/>
            <person name="Kuo A."/>
            <person name="Kohler A."/>
            <person name="Nagy L.G."/>
            <person name="Floudas D."/>
            <person name="Copeland A."/>
            <person name="Barry K.W."/>
            <person name="Cichocki N."/>
            <person name="Veneault-Fourrey C."/>
            <person name="LaButti K."/>
            <person name="Lindquist E.A."/>
            <person name="Lipzen A."/>
            <person name="Lundell T."/>
            <person name="Morin E."/>
            <person name="Murat C."/>
            <person name="Sun H."/>
            <person name="Tunlid A."/>
            <person name="Henrissat B."/>
            <person name="Grigoriev I.V."/>
            <person name="Hibbett D.S."/>
            <person name="Martin F."/>
            <person name="Nordberg H.P."/>
            <person name="Cantor M.N."/>
            <person name="Hua S.X."/>
        </authorList>
    </citation>
    <scope>NUCLEOTIDE SEQUENCE [LARGE SCALE GENOMIC DNA]</scope>
    <source>
        <strain evidence="1 2">LaAM-08-1</strain>
    </source>
</reference>
<dbReference type="PANTHER" id="PTHR48079:SF6">
    <property type="entry name" value="NAD(P)-BINDING DOMAIN-CONTAINING PROTEIN-RELATED"/>
    <property type="match status" value="1"/>
</dbReference>
<evidence type="ECO:0008006" key="3">
    <source>
        <dbReference type="Google" id="ProtNLM"/>
    </source>
</evidence>
<sequence length="361" mass="39296">MSSQNKLNIFITGPTGYIGGSVLVRLLQYPDSNCFQISALVHSSTKAEKLKTLGIRPVLGSYSDLDLLTREAAEADFVITMTDSDALPPAAAILAGMKQRHVKTGTIPKLIHTSGVAFVMDNAMGMHGDHPVYSDLDIDAIEAVPDTQFHRNVDIPIIAADKEGYLMSYIIAPANVFGTPTGALVDMGIQNEHSFQLPIFYKIAISRKQGGYIGAGKNILPAVDVNDTADLFLLLFNAIRSNPENVAHGREGIYFAANCEYTGYEIAKAISEALVDLGIGSSPEATSFTKAELKLYFRNLWPLLAPTCRPRADRSRALGWKPHHGKDALLASVKPEVEYFFSKVGVNKYTNSCPIAYNSRL</sequence>
<dbReference type="InterPro" id="IPR036291">
    <property type="entry name" value="NAD(P)-bd_dom_sf"/>
</dbReference>
<reference evidence="2" key="2">
    <citation type="submission" date="2015-01" db="EMBL/GenBank/DDBJ databases">
        <title>Evolutionary Origins and Diversification of the Mycorrhizal Mutualists.</title>
        <authorList>
            <consortium name="DOE Joint Genome Institute"/>
            <consortium name="Mycorrhizal Genomics Consortium"/>
            <person name="Kohler A."/>
            <person name="Kuo A."/>
            <person name="Nagy L.G."/>
            <person name="Floudas D."/>
            <person name="Copeland A."/>
            <person name="Barry K.W."/>
            <person name="Cichocki N."/>
            <person name="Veneault-Fourrey C."/>
            <person name="LaButti K."/>
            <person name="Lindquist E.A."/>
            <person name="Lipzen A."/>
            <person name="Lundell T."/>
            <person name="Morin E."/>
            <person name="Murat C."/>
            <person name="Riley R."/>
            <person name="Ohm R."/>
            <person name="Sun H."/>
            <person name="Tunlid A."/>
            <person name="Henrissat B."/>
            <person name="Grigoriev I.V."/>
            <person name="Hibbett D.S."/>
            <person name="Martin F."/>
        </authorList>
    </citation>
    <scope>NUCLEOTIDE SEQUENCE [LARGE SCALE GENOMIC DNA]</scope>
    <source>
        <strain evidence="2">LaAM-08-1</strain>
    </source>
</reference>
<dbReference type="Gene3D" id="3.40.50.720">
    <property type="entry name" value="NAD(P)-binding Rossmann-like Domain"/>
    <property type="match status" value="1"/>
</dbReference>
<dbReference type="OrthoDB" id="2130169at2759"/>
<proteinExistence type="predicted"/>
<dbReference type="STRING" id="1095629.A0A0C9WX70"/>
<dbReference type="PANTHER" id="PTHR48079">
    <property type="entry name" value="PROTEIN YEEZ"/>
    <property type="match status" value="1"/>
</dbReference>
<dbReference type="EMBL" id="KN838697">
    <property type="protein sequence ID" value="KIJ97295.1"/>
    <property type="molecule type" value="Genomic_DNA"/>
</dbReference>
<dbReference type="HOGENOM" id="CLU_007383_12_1_1"/>
<protein>
    <recommendedName>
        <fullName evidence="3">NmrA-like domain-containing protein</fullName>
    </recommendedName>
</protein>
<gene>
    <name evidence="1" type="ORF">K443DRAFT_255428</name>
</gene>
<keyword evidence="2" id="KW-1185">Reference proteome</keyword>
<evidence type="ECO:0000313" key="2">
    <source>
        <dbReference type="Proteomes" id="UP000054477"/>
    </source>
</evidence>
<dbReference type="Proteomes" id="UP000054477">
    <property type="component" value="Unassembled WGS sequence"/>
</dbReference>